<dbReference type="AlphaFoldDB" id="D7G2X3"/>
<dbReference type="EMBL" id="FN649739">
    <property type="protein sequence ID" value="CBJ48830.1"/>
    <property type="molecule type" value="Genomic_DNA"/>
</dbReference>
<accession>D7G2X3</accession>
<keyword evidence="3" id="KW-1185">Reference proteome</keyword>
<dbReference type="OMA" id="KFCEYTG"/>
<dbReference type="EMBL" id="FN648696">
    <property type="protein sequence ID" value="CBJ48830.1"/>
    <property type="molecule type" value="Genomic_DNA"/>
</dbReference>
<dbReference type="Proteomes" id="UP000002630">
    <property type="component" value="Linkage Group LG14"/>
</dbReference>
<reference evidence="2 3" key="1">
    <citation type="journal article" date="2010" name="Nature">
        <title>The Ectocarpus genome and the independent evolution of multicellularity in brown algae.</title>
        <authorList>
            <person name="Cock J.M."/>
            <person name="Sterck L."/>
            <person name="Rouze P."/>
            <person name="Scornet D."/>
            <person name="Allen A.E."/>
            <person name="Amoutzias G."/>
            <person name="Anthouard V."/>
            <person name="Artiguenave F."/>
            <person name="Aury J.M."/>
            <person name="Badger J.H."/>
            <person name="Beszteri B."/>
            <person name="Billiau K."/>
            <person name="Bonnet E."/>
            <person name="Bothwell J.H."/>
            <person name="Bowler C."/>
            <person name="Boyen C."/>
            <person name="Brownlee C."/>
            <person name="Carrano C.J."/>
            <person name="Charrier B."/>
            <person name="Cho G.Y."/>
            <person name="Coelho S.M."/>
            <person name="Collen J."/>
            <person name="Corre E."/>
            <person name="Da Silva C."/>
            <person name="Delage L."/>
            <person name="Delaroque N."/>
            <person name="Dittami S.M."/>
            <person name="Doulbeau S."/>
            <person name="Elias M."/>
            <person name="Farnham G."/>
            <person name="Gachon C.M."/>
            <person name="Gschloessl B."/>
            <person name="Heesch S."/>
            <person name="Jabbari K."/>
            <person name="Jubin C."/>
            <person name="Kawai H."/>
            <person name="Kimura K."/>
            <person name="Kloareg B."/>
            <person name="Kupper F.C."/>
            <person name="Lang D."/>
            <person name="Le Bail A."/>
            <person name="Leblanc C."/>
            <person name="Lerouge P."/>
            <person name="Lohr M."/>
            <person name="Lopez P.J."/>
            <person name="Martens C."/>
            <person name="Maumus F."/>
            <person name="Michel G."/>
            <person name="Miranda-Saavedra D."/>
            <person name="Morales J."/>
            <person name="Moreau H."/>
            <person name="Motomura T."/>
            <person name="Nagasato C."/>
            <person name="Napoli C.A."/>
            <person name="Nelson D.R."/>
            <person name="Nyvall-Collen P."/>
            <person name="Peters A.F."/>
            <person name="Pommier C."/>
            <person name="Potin P."/>
            <person name="Poulain J."/>
            <person name="Quesneville H."/>
            <person name="Read B."/>
            <person name="Rensing S.A."/>
            <person name="Ritter A."/>
            <person name="Rousvoal S."/>
            <person name="Samanta M."/>
            <person name="Samson G."/>
            <person name="Schroeder D.C."/>
            <person name="Segurens B."/>
            <person name="Strittmatter M."/>
            <person name="Tonon T."/>
            <person name="Tregear J.W."/>
            <person name="Valentin K."/>
            <person name="von Dassow P."/>
            <person name="Yamagishi T."/>
            <person name="Van de Peer Y."/>
            <person name="Wincker P."/>
        </authorList>
    </citation>
    <scope>NUCLEOTIDE SEQUENCE [LARGE SCALE GENOMIC DNA]</scope>
    <source>
        <strain evidence="3">Ec32 / CCAP1310/4</strain>
    </source>
</reference>
<name>D7G2X3_ECTSI</name>
<dbReference type="STRING" id="2880.D7G2X3"/>
<dbReference type="eggNOG" id="ENOG502S21S">
    <property type="taxonomic scope" value="Eukaryota"/>
</dbReference>
<evidence type="ECO:0000313" key="3">
    <source>
        <dbReference type="Proteomes" id="UP000002630"/>
    </source>
</evidence>
<dbReference type="Gene3D" id="3.40.30.10">
    <property type="entry name" value="Glutaredoxin"/>
    <property type="match status" value="1"/>
</dbReference>
<evidence type="ECO:0000313" key="2">
    <source>
        <dbReference type="EMBL" id="CBJ48830.1"/>
    </source>
</evidence>
<evidence type="ECO:0000256" key="1">
    <source>
        <dbReference type="SAM" id="MobiDB-lite"/>
    </source>
</evidence>
<dbReference type="InterPro" id="IPR036249">
    <property type="entry name" value="Thioredoxin-like_sf"/>
</dbReference>
<dbReference type="Pfam" id="PF13911">
    <property type="entry name" value="AhpC-TSA_2"/>
    <property type="match status" value="1"/>
</dbReference>
<gene>
    <name evidence="2" type="ORF">Esi_0049_0049</name>
</gene>
<dbReference type="SUPFAM" id="SSF52833">
    <property type="entry name" value="Thioredoxin-like"/>
    <property type="match status" value="1"/>
</dbReference>
<dbReference type="InterPro" id="IPR032801">
    <property type="entry name" value="PXL2A/B/C"/>
</dbReference>
<sequence length="268" mass="29253">MVRSSSSSSSSSLETSTTSDEYELLRGVSVKSASSGKEMDLLSAWEPAPGKKTIVAFFTHTADFNSWEYAQKLRHYLPQIDDAGVGVVGVSLGTVDAARDFCAETGFPLDNMFMDATGQAYSALGFSNGFEPRLPGDRKINPYLRLLPMLAGIGSPGTIQAVLKGYVGDPNSNADWVSSALSMVDNKEFDFLGTRGSRPLEVATLRLQNMRQIVTKWNKLAPPDKELITQQGGTVVFEGRDKIYNYKDKGILVYTDVLEMLKTIGVKL</sequence>
<feature type="region of interest" description="Disordered" evidence="1">
    <location>
        <begin position="1"/>
        <end position="20"/>
    </location>
</feature>
<feature type="compositionally biased region" description="Low complexity" evidence="1">
    <location>
        <begin position="1"/>
        <end position="19"/>
    </location>
</feature>
<organism evidence="2 3">
    <name type="scientific">Ectocarpus siliculosus</name>
    <name type="common">Brown alga</name>
    <name type="synonym">Conferva siliculosa</name>
    <dbReference type="NCBI Taxonomy" id="2880"/>
    <lineage>
        <taxon>Eukaryota</taxon>
        <taxon>Sar</taxon>
        <taxon>Stramenopiles</taxon>
        <taxon>Ochrophyta</taxon>
        <taxon>PX clade</taxon>
        <taxon>Phaeophyceae</taxon>
        <taxon>Ectocarpales</taxon>
        <taxon>Ectocarpaceae</taxon>
        <taxon>Ectocarpus</taxon>
    </lineage>
</organism>
<dbReference type="PANTHER" id="PTHR28630">
    <property type="match status" value="1"/>
</dbReference>
<dbReference type="InParanoid" id="D7G2X3"/>
<proteinExistence type="predicted"/>
<dbReference type="OrthoDB" id="40334at2759"/>
<dbReference type="PANTHER" id="PTHR28630:SF3">
    <property type="entry name" value="PEROXIREDOXIN-LIKE 2C"/>
    <property type="match status" value="1"/>
</dbReference>
<protein>
    <submittedName>
        <fullName evidence="2">Uncharacterized protein</fullName>
    </submittedName>
</protein>